<evidence type="ECO:0000256" key="3">
    <source>
        <dbReference type="ARBA" id="ARBA00022490"/>
    </source>
</evidence>
<protein>
    <recommendedName>
        <fullName evidence="2">leucine--tRNA ligase</fullName>
        <ecNumber evidence="2">6.1.1.4</ecNumber>
    </recommendedName>
</protein>
<dbReference type="AlphaFoldDB" id="A0A699ZHP8"/>
<dbReference type="GO" id="GO:0005524">
    <property type="term" value="F:ATP binding"/>
    <property type="evidence" value="ECO:0007669"/>
    <property type="project" value="UniProtKB-KW"/>
</dbReference>
<dbReference type="GO" id="GO:0006429">
    <property type="term" value="P:leucyl-tRNA aminoacylation"/>
    <property type="evidence" value="ECO:0007669"/>
    <property type="project" value="InterPro"/>
</dbReference>
<keyword evidence="12" id="KW-1185">Reference proteome</keyword>
<keyword evidence="8" id="KW-0030">Aminoacyl-tRNA synthetase</keyword>
<evidence type="ECO:0000313" key="11">
    <source>
        <dbReference type="EMBL" id="GFH21761.1"/>
    </source>
</evidence>
<evidence type="ECO:0000256" key="9">
    <source>
        <dbReference type="ARBA" id="ARBA00047469"/>
    </source>
</evidence>
<evidence type="ECO:0000259" key="10">
    <source>
        <dbReference type="Pfam" id="PF08264"/>
    </source>
</evidence>
<comment type="similarity">
    <text evidence="1">Belongs to the class-I aminoacyl-tRNA synthetase family.</text>
</comment>
<evidence type="ECO:0000256" key="2">
    <source>
        <dbReference type="ARBA" id="ARBA00013164"/>
    </source>
</evidence>
<dbReference type="PANTHER" id="PTHR43740:SF2">
    <property type="entry name" value="LEUCINE--TRNA LIGASE, MITOCHONDRIAL"/>
    <property type="match status" value="1"/>
</dbReference>
<evidence type="ECO:0000256" key="4">
    <source>
        <dbReference type="ARBA" id="ARBA00022598"/>
    </source>
</evidence>
<dbReference type="EC" id="6.1.1.4" evidence="2"/>
<dbReference type="Proteomes" id="UP000485058">
    <property type="component" value="Unassembled WGS sequence"/>
</dbReference>
<evidence type="ECO:0000256" key="7">
    <source>
        <dbReference type="ARBA" id="ARBA00022917"/>
    </source>
</evidence>
<sequence length="134" mass="14435">MRFNTALAAMMEFINAVYKWPSRPRSALAPFVLLLSPYAPHLAEELHAKLGAPASLAYEHWPLADESLLVQESITLAVQVNGKVRGTVEVDPNAGQDQALAAAQANANVTKFTTGKTVKKVIFVPGKILNLIVA</sequence>
<dbReference type="EMBL" id="BLLF01001901">
    <property type="protein sequence ID" value="GFH21761.1"/>
    <property type="molecule type" value="Genomic_DNA"/>
</dbReference>
<proteinExistence type="inferred from homology"/>
<dbReference type="Pfam" id="PF08264">
    <property type="entry name" value="Anticodon_1"/>
    <property type="match status" value="1"/>
</dbReference>
<dbReference type="SUPFAM" id="SSF47323">
    <property type="entry name" value="Anticodon-binding domain of a subclass of class I aminoacyl-tRNA synthetases"/>
    <property type="match status" value="1"/>
</dbReference>
<evidence type="ECO:0000313" key="12">
    <source>
        <dbReference type="Proteomes" id="UP000485058"/>
    </source>
</evidence>
<accession>A0A699ZHP8</accession>
<evidence type="ECO:0000256" key="6">
    <source>
        <dbReference type="ARBA" id="ARBA00022840"/>
    </source>
</evidence>
<dbReference type="PANTHER" id="PTHR43740">
    <property type="entry name" value="LEUCYL-TRNA SYNTHETASE"/>
    <property type="match status" value="1"/>
</dbReference>
<evidence type="ECO:0000256" key="5">
    <source>
        <dbReference type="ARBA" id="ARBA00022741"/>
    </source>
</evidence>
<dbReference type="InterPro" id="IPR002302">
    <property type="entry name" value="Leu-tRNA-ligase"/>
</dbReference>
<keyword evidence="5" id="KW-0547">Nucleotide-binding</keyword>
<comment type="caution">
    <text evidence="11">The sequence shown here is derived from an EMBL/GenBank/DDBJ whole genome shotgun (WGS) entry which is preliminary data.</text>
</comment>
<dbReference type="InterPro" id="IPR013155">
    <property type="entry name" value="M/V/L/I-tRNA-synth_anticd-bd"/>
</dbReference>
<comment type="catalytic activity">
    <reaction evidence="9">
        <text>tRNA(Leu) + L-leucine + ATP = L-leucyl-tRNA(Leu) + AMP + diphosphate</text>
        <dbReference type="Rhea" id="RHEA:11688"/>
        <dbReference type="Rhea" id="RHEA-COMP:9613"/>
        <dbReference type="Rhea" id="RHEA-COMP:9622"/>
        <dbReference type="ChEBI" id="CHEBI:30616"/>
        <dbReference type="ChEBI" id="CHEBI:33019"/>
        <dbReference type="ChEBI" id="CHEBI:57427"/>
        <dbReference type="ChEBI" id="CHEBI:78442"/>
        <dbReference type="ChEBI" id="CHEBI:78494"/>
        <dbReference type="ChEBI" id="CHEBI:456215"/>
        <dbReference type="EC" id="6.1.1.4"/>
    </reaction>
</comment>
<evidence type="ECO:0000256" key="1">
    <source>
        <dbReference type="ARBA" id="ARBA00005594"/>
    </source>
</evidence>
<reference evidence="11 12" key="1">
    <citation type="submission" date="2020-02" db="EMBL/GenBank/DDBJ databases">
        <title>Draft genome sequence of Haematococcus lacustris strain NIES-144.</title>
        <authorList>
            <person name="Morimoto D."/>
            <person name="Nakagawa S."/>
            <person name="Yoshida T."/>
            <person name="Sawayama S."/>
        </authorList>
    </citation>
    <scope>NUCLEOTIDE SEQUENCE [LARGE SCALE GENOMIC DNA]</scope>
    <source>
        <strain evidence="11 12">NIES-144</strain>
    </source>
</reference>
<dbReference type="FunFam" id="3.10.20.590:FF:000001">
    <property type="entry name" value="Leucine--tRNA ligase"/>
    <property type="match status" value="1"/>
</dbReference>
<keyword evidence="7" id="KW-0648">Protein biosynthesis</keyword>
<dbReference type="GO" id="GO:0005829">
    <property type="term" value="C:cytosol"/>
    <property type="evidence" value="ECO:0007669"/>
    <property type="project" value="TreeGrafter"/>
</dbReference>
<feature type="domain" description="Methionyl/Valyl/Leucyl/Isoleucyl-tRNA synthetase anticodon-binding" evidence="10">
    <location>
        <begin position="1"/>
        <end position="94"/>
    </location>
</feature>
<keyword evidence="3" id="KW-0963">Cytoplasm</keyword>
<organism evidence="11 12">
    <name type="scientific">Haematococcus lacustris</name>
    <name type="common">Green alga</name>
    <name type="synonym">Haematococcus pluvialis</name>
    <dbReference type="NCBI Taxonomy" id="44745"/>
    <lineage>
        <taxon>Eukaryota</taxon>
        <taxon>Viridiplantae</taxon>
        <taxon>Chlorophyta</taxon>
        <taxon>core chlorophytes</taxon>
        <taxon>Chlorophyceae</taxon>
        <taxon>CS clade</taxon>
        <taxon>Chlamydomonadales</taxon>
        <taxon>Haematococcaceae</taxon>
        <taxon>Haematococcus</taxon>
    </lineage>
</organism>
<dbReference type="InterPro" id="IPR009080">
    <property type="entry name" value="tRNAsynth_Ia_anticodon-bd"/>
</dbReference>
<keyword evidence="4" id="KW-0436">Ligase</keyword>
<name>A0A699ZHP8_HAELA</name>
<gene>
    <name evidence="11" type="ORF">HaLaN_19125</name>
</gene>
<dbReference type="Gene3D" id="1.10.730.10">
    <property type="entry name" value="Isoleucyl-tRNA Synthetase, Domain 1"/>
    <property type="match status" value="1"/>
</dbReference>
<evidence type="ECO:0000256" key="8">
    <source>
        <dbReference type="ARBA" id="ARBA00023146"/>
    </source>
</evidence>
<dbReference type="GO" id="GO:0004823">
    <property type="term" value="F:leucine-tRNA ligase activity"/>
    <property type="evidence" value="ECO:0007669"/>
    <property type="project" value="UniProtKB-EC"/>
</dbReference>
<keyword evidence="6" id="KW-0067">ATP-binding</keyword>